<comment type="caution">
    <text evidence="2">The sequence shown here is derived from an EMBL/GenBank/DDBJ whole genome shotgun (WGS) entry which is preliminary data.</text>
</comment>
<protein>
    <submittedName>
        <fullName evidence="2">Uncharacterized protein</fullName>
    </submittedName>
</protein>
<keyword evidence="1" id="KW-0812">Transmembrane</keyword>
<accession>A0A024GK68</accession>
<keyword evidence="1" id="KW-1133">Transmembrane helix</keyword>
<keyword evidence="1" id="KW-0472">Membrane</keyword>
<sequence>MSLYFVSNLCSCKENELMLRSRKNHFPSTPLFECFMLSIVIILTRIQFDVLDLKCFKCLRWNIWTCELLTLLACSAVKTLTYILCFGRLGMNPNRRVWRAVLSFRKSRLLDAHSDLKWCLQYFPVSRDNENTAFLESRMKLYDLVHPLTKHQAQ</sequence>
<dbReference type="Proteomes" id="UP000053237">
    <property type="component" value="Unassembled WGS sequence"/>
</dbReference>
<evidence type="ECO:0000313" key="2">
    <source>
        <dbReference type="EMBL" id="CCI47168.1"/>
    </source>
</evidence>
<gene>
    <name evidence="2" type="ORF">BN9_081460</name>
</gene>
<dbReference type="EMBL" id="CAIX01000155">
    <property type="protein sequence ID" value="CCI47168.1"/>
    <property type="molecule type" value="Genomic_DNA"/>
</dbReference>
<feature type="transmembrane region" description="Helical" evidence="1">
    <location>
        <begin position="30"/>
        <end position="48"/>
    </location>
</feature>
<dbReference type="AlphaFoldDB" id="A0A024GK68"/>
<name>A0A024GK68_9STRA</name>
<reference evidence="2 3" key="1">
    <citation type="submission" date="2012-05" db="EMBL/GenBank/DDBJ databases">
        <title>Recombination and specialization in a pathogen metapopulation.</title>
        <authorList>
            <person name="Gardiner A."/>
            <person name="Kemen E."/>
            <person name="Schultz-Larsen T."/>
            <person name="MacLean D."/>
            <person name="Van Oosterhout C."/>
            <person name="Jones J.D.G."/>
        </authorList>
    </citation>
    <scope>NUCLEOTIDE SEQUENCE [LARGE SCALE GENOMIC DNA]</scope>
    <source>
        <strain evidence="2 3">Ac Nc2</strain>
    </source>
</reference>
<evidence type="ECO:0000313" key="3">
    <source>
        <dbReference type="Proteomes" id="UP000053237"/>
    </source>
</evidence>
<keyword evidence="3" id="KW-1185">Reference proteome</keyword>
<feature type="transmembrane region" description="Helical" evidence="1">
    <location>
        <begin position="68"/>
        <end position="89"/>
    </location>
</feature>
<organism evidence="2 3">
    <name type="scientific">Albugo candida</name>
    <dbReference type="NCBI Taxonomy" id="65357"/>
    <lineage>
        <taxon>Eukaryota</taxon>
        <taxon>Sar</taxon>
        <taxon>Stramenopiles</taxon>
        <taxon>Oomycota</taxon>
        <taxon>Peronosporomycetes</taxon>
        <taxon>Albuginales</taxon>
        <taxon>Albuginaceae</taxon>
        <taxon>Albugo</taxon>
    </lineage>
</organism>
<dbReference type="InParanoid" id="A0A024GK68"/>
<proteinExistence type="predicted"/>
<evidence type="ECO:0000256" key="1">
    <source>
        <dbReference type="SAM" id="Phobius"/>
    </source>
</evidence>